<dbReference type="GO" id="GO:0005886">
    <property type="term" value="C:plasma membrane"/>
    <property type="evidence" value="ECO:0007669"/>
    <property type="project" value="UniProtKB-SubCell"/>
</dbReference>
<name>A0A1V0B5G3_9GAMM</name>
<dbReference type="Pfam" id="PF00015">
    <property type="entry name" value="MCPsignal"/>
    <property type="match status" value="1"/>
</dbReference>
<dbReference type="PANTHER" id="PTHR32089">
    <property type="entry name" value="METHYL-ACCEPTING CHEMOTAXIS PROTEIN MCPB"/>
    <property type="match status" value="1"/>
</dbReference>
<dbReference type="Proteomes" id="UP000243488">
    <property type="component" value="Chromosome"/>
</dbReference>
<dbReference type="GO" id="GO:0006935">
    <property type="term" value="P:chemotaxis"/>
    <property type="evidence" value="ECO:0007669"/>
    <property type="project" value="UniProtKB-KW"/>
</dbReference>
<dbReference type="InterPro" id="IPR000727">
    <property type="entry name" value="T_SNARE_dom"/>
</dbReference>
<dbReference type="PROSITE" id="PS50192">
    <property type="entry name" value="T_SNARE"/>
    <property type="match status" value="1"/>
</dbReference>
<keyword evidence="2" id="KW-1003">Cell membrane</keyword>
<dbReference type="GO" id="GO:0007165">
    <property type="term" value="P:signal transduction"/>
    <property type="evidence" value="ECO:0007669"/>
    <property type="project" value="UniProtKB-KW"/>
</dbReference>
<feature type="transmembrane region" description="Helical" evidence="11">
    <location>
        <begin position="285"/>
        <end position="309"/>
    </location>
</feature>
<evidence type="ECO:0000313" key="14">
    <source>
        <dbReference type="EMBL" id="AQZ95034.1"/>
    </source>
</evidence>
<dbReference type="AlphaFoldDB" id="A0A1V0B5G3"/>
<evidence type="ECO:0000256" key="2">
    <source>
        <dbReference type="ARBA" id="ARBA00022475"/>
    </source>
</evidence>
<dbReference type="KEGG" id="ppha:BVH74_09845"/>
<evidence type="ECO:0000256" key="5">
    <source>
        <dbReference type="ARBA" id="ARBA00022692"/>
    </source>
</evidence>
<evidence type="ECO:0000259" key="13">
    <source>
        <dbReference type="PROSITE" id="PS50192"/>
    </source>
</evidence>
<dbReference type="RefSeq" id="WP_080049903.1">
    <property type="nucleotide sequence ID" value="NZ_CP020100.1"/>
</dbReference>
<dbReference type="EMBL" id="CP020100">
    <property type="protein sequence ID" value="AQZ95034.1"/>
    <property type="molecule type" value="Genomic_DNA"/>
</dbReference>
<keyword evidence="6 11" id="KW-1133">Transmembrane helix</keyword>
<evidence type="ECO:0000256" key="1">
    <source>
        <dbReference type="ARBA" id="ARBA00004429"/>
    </source>
</evidence>
<dbReference type="CDD" id="cd18774">
    <property type="entry name" value="PDC2_HK_sensor"/>
    <property type="match status" value="1"/>
</dbReference>
<keyword evidence="5 11" id="KW-0812">Transmembrane</keyword>
<comment type="similarity">
    <text evidence="9">Belongs to the methyl-accepting chemotaxis (MCP) protein family.</text>
</comment>
<dbReference type="InterPro" id="IPR004089">
    <property type="entry name" value="MCPsignal_dom"/>
</dbReference>
<feature type="transmembrane region" description="Helical" evidence="11">
    <location>
        <begin position="12"/>
        <end position="37"/>
    </location>
</feature>
<dbReference type="PANTHER" id="PTHR32089:SF112">
    <property type="entry name" value="LYSOZYME-LIKE PROTEIN-RELATED"/>
    <property type="match status" value="1"/>
</dbReference>
<evidence type="ECO:0000256" key="8">
    <source>
        <dbReference type="ARBA" id="ARBA00023224"/>
    </source>
</evidence>
<keyword evidence="3" id="KW-0145">Chemotaxis</keyword>
<keyword evidence="15" id="KW-1185">Reference proteome</keyword>
<evidence type="ECO:0000256" key="6">
    <source>
        <dbReference type="ARBA" id="ARBA00022989"/>
    </source>
</evidence>
<dbReference type="InterPro" id="IPR033479">
    <property type="entry name" value="dCache_1"/>
</dbReference>
<dbReference type="PROSITE" id="PS50111">
    <property type="entry name" value="CHEMOTAXIS_TRANSDUC_2"/>
    <property type="match status" value="1"/>
</dbReference>
<evidence type="ECO:0000256" key="11">
    <source>
        <dbReference type="SAM" id="Phobius"/>
    </source>
</evidence>
<protein>
    <submittedName>
        <fullName evidence="14">Chemotaxis protein</fullName>
    </submittedName>
</protein>
<dbReference type="SUPFAM" id="SSF58104">
    <property type="entry name" value="Methyl-accepting chemotaxis protein (MCP) signaling domain"/>
    <property type="match status" value="1"/>
</dbReference>
<dbReference type="STRING" id="1931241.BVH74_09845"/>
<evidence type="ECO:0000256" key="7">
    <source>
        <dbReference type="ARBA" id="ARBA00023136"/>
    </source>
</evidence>
<dbReference type="SMART" id="SM00283">
    <property type="entry name" value="MA"/>
    <property type="match status" value="1"/>
</dbReference>
<evidence type="ECO:0000256" key="9">
    <source>
        <dbReference type="ARBA" id="ARBA00029447"/>
    </source>
</evidence>
<accession>A0A1V0B5G3</accession>
<sequence>MGGVLRSMGFGARLTVMMVGLVLAAVLAVSTLVFVSFRESFTQATLDELEATGRLNAESFVDWALARQDEMRYLASLDAAIGIDELGLEHLLERIAAAQGFYDTIFFVAPNGRGVVGVAYDGRARVLSRDEAQAFDVADRDWFRQAISGQDSFSQPVLSRATGNRVSTVAIPVRRDGRIIGVVRGAVRVDTILKRVSELNRGPGSEIFLLDNQGTPVTPANSLRNMDQPVNSEAGRAMAAGRSGVGIYPNAAGVPVVGSYTFIPLLGWGLVQETERAVALAEVNAVLWILVLVTAGILVVAVLACLSLVRSVVKTLGGDPEYAAAMVHQVSEGDLTATIQLKSGDKNSLLASIHTMQNSLRTMLGEVSQYSEQVAAAATELTQINEETEAGMQQQNTQINSAAAAMNEMTATVEEVARNTLNAADGAKKASQDAGQGRQVVASTVQAIDQLAQEINNAATAVSDLKSDSDRIGSVLQVIETIAEQTNLLALNAAIEAARAGESGRGFAVVADEVRSLASRTKDSTTEIQATIEKLQSGALKAENQMHNSREGMHNAVGRIAETGESLERIAEGVLMIDEMMQQIASAAEEQSATAREINQNIHGINDVAEQTGRSVEQSTQASESLARLAEQLRSLVSQFRV</sequence>
<evidence type="ECO:0000256" key="3">
    <source>
        <dbReference type="ARBA" id="ARBA00022500"/>
    </source>
</evidence>
<dbReference type="CDD" id="cd12914">
    <property type="entry name" value="PDC1_DGC_like"/>
    <property type="match status" value="1"/>
</dbReference>
<evidence type="ECO:0000256" key="4">
    <source>
        <dbReference type="ARBA" id="ARBA00022519"/>
    </source>
</evidence>
<reference evidence="14 15" key="1">
    <citation type="submission" date="2017-03" db="EMBL/GenBank/DDBJ databases">
        <title>Complete genome sequence of the novel DNRA strain Pseudomonas sp. S-6-2 isolated from Chinese polluted river sediment. Journal of Biotechnology.</title>
        <authorList>
            <person name="Li J."/>
            <person name="Xiang F."/>
            <person name="Wang L."/>
            <person name="Xi L."/>
            <person name="Liu J."/>
        </authorList>
    </citation>
    <scope>NUCLEOTIDE SEQUENCE [LARGE SCALE GENOMIC DNA]</scope>
    <source>
        <strain evidence="14 15">S-6-2</strain>
    </source>
</reference>
<keyword evidence="8 10" id="KW-0807">Transducer</keyword>
<dbReference type="Gene3D" id="3.30.450.20">
    <property type="entry name" value="PAS domain"/>
    <property type="match status" value="1"/>
</dbReference>
<dbReference type="Gene3D" id="1.10.287.950">
    <property type="entry name" value="Methyl-accepting chemotaxis protein"/>
    <property type="match status" value="1"/>
</dbReference>
<keyword evidence="7 11" id="KW-0472">Membrane</keyword>
<comment type="subcellular location">
    <subcellularLocation>
        <location evidence="1">Cell inner membrane</location>
        <topology evidence="1">Multi-pass membrane protein</topology>
    </subcellularLocation>
</comment>
<keyword evidence="4" id="KW-0997">Cell inner membrane</keyword>
<dbReference type="SUPFAM" id="SSF103190">
    <property type="entry name" value="Sensory domain-like"/>
    <property type="match status" value="1"/>
</dbReference>
<feature type="domain" description="Methyl-accepting transducer" evidence="12">
    <location>
        <begin position="370"/>
        <end position="606"/>
    </location>
</feature>
<proteinExistence type="inferred from homology"/>
<evidence type="ECO:0000256" key="10">
    <source>
        <dbReference type="PROSITE-ProRule" id="PRU00284"/>
    </source>
</evidence>
<dbReference type="CDD" id="cd11386">
    <property type="entry name" value="MCP_signal"/>
    <property type="match status" value="1"/>
</dbReference>
<organism evidence="14 15">
    <name type="scientific">Halopseudomonas phragmitis</name>
    <dbReference type="NCBI Taxonomy" id="1931241"/>
    <lineage>
        <taxon>Bacteria</taxon>
        <taxon>Pseudomonadati</taxon>
        <taxon>Pseudomonadota</taxon>
        <taxon>Gammaproteobacteria</taxon>
        <taxon>Pseudomonadales</taxon>
        <taxon>Pseudomonadaceae</taxon>
        <taxon>Halopseudomonas</taxon>
    </lineage>
</organism>
<dbReference type="FunFam" id="1.10.287.950:FF:000001">
    <property type="entry name" value="Methyl-accepting chemotaxis sensory transducer"/>
    <property type="match status" value="1"/>
</dbReference>
<evidence type="ECO:0000313" key="15">
    <source>
        <dbReference type="Proteomes" id="UP000243488"/>
    </source>
</evidence>
<dbReference type="Pfam" id="PF02743">
    <property type="entry name" value="dCache_1"/>
    <property type="match status" value="1"/>
</dbReference>
<feature type="domain" description="T-SNARE coiled-coil homology" evidence="13">
    <location>
        <begin position="557"/>
        <end position="619"/>
    </location>
</feature>
<gene>
    <name evidence="14" type="ORF">BVH74_09845</name>
</gene>
<dbReference type="InterPro" id="IPR029151">
    <property type="entry name" value="Sensor-like_sf"/>
</dbReference>
<evidence type="ECO:0000259" key="12">
    <source>
        <dbReference type="PROSITE" id="PS50111"/>
    </source>
</evidence>